<protein>
    <recommendedName>
        <fullName evidence="4">Carboxylic ester hydrolase</fullName>
        <ecNumber evidence="4">3.1.1.-</ecNumber>
    </recommendedName>
</protein>
<dbReference type="InterPro" id="IPR019819">
    <property type="entry name" value="Carboxylesterase_B_CS"/>
</dbReference>
<keyword evidence="4" id="KW-0732">Signal</keyword>
<evidence type="ECO:0000313" key="7">
    <source>
        <dbReference type="Proteomes" id="UP000828390"/>
    </source>
</evidence>
<reference evidence="6" key="2">
    <citation type="submission" date="2020-11" db="EMBL/GenBank/DDBJ databases">
        <authorList>
            <person name="McCartney M.A."/>
            <person name="Auch B."/>
            <person name="Kono T."/>
            <person name="Mallez S."/>
            <person name="Becker A."/>
            <person name="Gohl D.M."/>
            <person name="Silverstein K.A.T."/>
            <person name="Koren S."/>
            <person name="Bechman K.B."/>
            <person name="Herman A."/>
            <person name="Abrahante J.E."/>
            <person name="Garbe J."/>
        </authorList>
    </citation>
    <scope>NUCLEOTIDE SEQUENCE</scope>
    <source>
        <strain evidence="6">Duluth1</strain>
        <tissue evidence="6">Whole animal</tissue>
    </source>
</reference>
<dbReference type="Gene3D" id="3.40.50.1820">
    <property type="entry name" value="alpha/beta hydrolase"/>
    <property type="match status" value="1"/>
</dbReference>
<dbReference type="GO" id="GO:0004104">
    <property type="term" value="F:cholinesterase activity"/>
    <property type="evidence" value="ECO:0007669"/>
    <property type="project" value="InterPro"/>
</dbReference>
<dbReference type="EC" id="3.1.1.-" evidence="4"/>
<dbReference type="EMBL" id="JAIWYP010000006">
    <property type="protein sequence ID" value="KAH3811992.1"/>
    <property type="molecule type" value="Genomic_DNA"/>
</dbReference>
<feature type="active site" description="Charge relay system" evidence="3">
    <location>
        <position position="447"/>
    </location>
</feature>
<dbReference type="PANTHER" id="PTHR45570">
    <property type="entry name" value="CARBOXYLIC ESTER HYDROLASE"/>
    <property type="match status" value="1"/>
</dbReference>
<name>A0A9D4G832_DREPO</name>
<gene>
    <name evidence="6" type="ORF">DPMN_140412</name>
</gene>
<organism evidence="6 7">
    <name type="scientific">Dreissena polymorpha</name>
    <name type="common">Zebra mussel</name>
    <name type="synonym">Mytilus polymorpha</name>
    <dbReference type="NCBI Taxonomy" id="45954"/>
    <lineage>
        <taxon>Eukaryota</taxon>
        <taxon>Metazoa</taxon>
        <taxon>Spiralia</taxon>
        <taxon>Lophotrochozoa</taxon>
        <taxon>Mollusca</taxon>
        <taxon>Bivalvia</taxon>
        <taxon>Autobranchia</taxon>
        <taxon>Heteroconchia</taxon>
        <taxon>Euheterodonta</taxon>
        <taxon>Imparidentia</taxon>
        <taxon>Neoheterodontei</taxon>
        <taxon>Myida</taxon>
        <taxon>Dreissenoidea</taxon>
        <taxon>Dreissenidae</taxon>
        <taxon>Dreissena</taxon>
    </lineage>
</organism>
<feature type="domain" description="Carboxylesterase type B" evidence="5">
    <location>
        <begin position="27"/>
        <end position="531"/>
    </location>
</feature>
<dbReference type="Proteomes" id="UP000828390">
    <property type="component" value="Unassembled WGS sequence"/>
</dbReference>
<dbReference type="Pfam" id="PF00135">
    <property type="entry name" value="COesterase"/>
    <property type="match status" value="1"/>
</dbReference>
<evidence type="ECO:0000256" key="3">
    <source>
        <dbReference type="PIRSR" id="PIRSR600997-1"/>
    </source>
</evidence>
<dbReference type="InterPro" id="IPR002018">
    <property type="entry name" value="CarbesteraseB"/>
</dbReference>
<feature type="active site" description="Acyl-ester intermediate" evidence="3">
    <location>
        <position position="217"/>
    </location>
</feature>
<feature type="signal peptide" evidence="4">
    <location>
        <begin position="1"/>
        <end position="22"/>
    </location>
</feature>
<evidence type="ECO:0000259" key="5">
    <source>
        <dbReference type="Pfam" id="PF00135"/>
    </source>
</evidence>
<feature type="chain" id="PRO_5039750470" description="Carboxylic ester hydrolase" evidence="4">
    <location>
        <begin position="23"/>
        <end position="538"/>
    </location>
</feature>
<reference evidence="6" key="1">
    <citation type="journal article" date="2019" name="bioRxiv">
        <title>The Genome of the Zebra Mussel, Dreissena polymorpha: A Resource for Invasive Species Research.</title>
        <authorList>
            <person name="McCartney M.A."/>
            <person name="Auch B."/>
            <person name="Kono T."/>
            <person name="Mallez S."/>
            <person name="Zhang Y."/>
            <person name="Obille A."/>
            <person name="Becker A."/>
            <person name="Abrahante J.E."/>
            <person name="Garbe J."/>
            <person name="Badalamenti J.P."/>
            <person name="Herman A."/>
            <person name="Mangelson H."/>
            <person name="Liachko I."/>
            <person name="Sullivan S."/>
            <person name="Sone E.D."/>
            <person name="Koren S."/>
            <person name="Silverstein K.A.T."/>
            <person name="Beckman K.B."/>
            <person name="Gohl D.M."/>
        </authorList>
    </citation>
    <scope>NUCLEOTIDE SEQUENCE</scope>
    <source>
        <strain evidence="6">Duluth1</strain>
        <tissue evidence="6">Whole animal</tissue>
    </source>
</reference>
<keyword evidence="7" id="KW-1185">Reference proteome</keyword>
<accession>A0A9D4G832</accession>
<dbReference type="PANTHER" id="PTHR45570:SF1">
    <property type="entry name" value="CARBOXYLIC ESTER HYDROLASE"/>
    <property type="match status" value="1"/>
</dbReference>
<evidence type="ECO:0000256" key="1">
    <source>
        <dbReference type="ARBA" id="ARBA00005964"/>
    </source>
</evidence>
<dbReference type="PROSITE" id="PS00941">
    <property type="entry name" value="CARBOXYLESTERASE_B_2"/>
    <property type="match status" value="1"/>
</dbReference>
<dbReference type="InterPro" id="IPR029058">
    <property type="entry name" value="AB_hydrolase_fold"/>
</dbReference>
<dbReference type="InterPro" id="IPR000997">
    <property type="entry name" value="Cholinesterase"/>
</dbReference>
<dbReference type="PRINTS" id="PR00878">
    <property type="entry name" value="CHOLNESTRASE"/>
</dbReference>
<dbReference type="PROSITE" id="PS00122">
    <property type="entry name" value="CARBOXYLESTERASE_B_1"/>
    <property type="match status" value="1"/>
</dbReference>
<dbReference type="OrthoDB" id="3200163at2759"/>
<dbReference type="AlphaFoldDB" id="A0A9D4G832"/>
<comment type="similarity">
    <text evidence="1 4">Belongs to the type-B carboxylesterase/lipase family.</text>
</comment>
<dbReference type="InterPro" id="IPR019826">
    <property type="entry name" value="Carboxylesterase_B_AS"/>
</dbReference>
<evidence type="ECO:0000313" key="6">
    <source>
        <dbReference type="EMBL" id="KAH3811992.1"/>
    </source>
</evidence>
<sequence length="538" mass="60067">MTTLHKVVFVISVTLIANYGESWTIASPIVKTTTGLVQGATSESAQEFLGIPFAQPPIGERRWADPTPALSWEPNILNATEKRPGCPQKFCTSFLPNTSCPTVTSEDCLFLNIWTPLDANATSGYPVMVFIHGGAFKWGSASNVVYDGSYLARDGRVVVVTIAYRIGLLGFLYTGDGKDDANGNFGINDQRLAMQWIQQNIANFGGDIHKVTLFGQSAGAQSVYIHLMTSETTGLFRAAIIESSPFAVPYRTKGEALLLSKKVCEYLNCREDDLTCLRSKTSDEINDALQAVTFKITGRKLDEYFEPVGPVLNGNELHAQPMDAARMGIIRNIPIMVGTTTEEGRLFVYGAWRHNLTKAEYEAVLALLHPTHFEEVEKEYPADDKPDLRDELSLVVTDYLFACATRNVTRNILNKGNTNVFLYVFDHATSARDVWGIDTFCEGHVCHAEEIEYIFGNKLSSGNFTEDELNLSGSMVTYWSNFAYTMNPNVGPRTSNLSWPSYDTKVDTLLYFKTPENKLLRNYKSDVCKFWDEIQYDE</sequence>
<feature type="active site" description="Charge relay system" evidence="3">
    <location>
        <position position="343"/>
    </location>
</feature>
<keyword evidence="2 4" id="KW-0378">Hydrolase</keyword>
<evidence type="ECO:0000256" key="4">
    <source>
        <dbReference type="RuleBase" id="RU361235"/>
    </source>
</evidence>
<dbReference type="SUPFAM" id="SSF53474">
    <property type="entry name" value="alpha/beta-Hydrolases"/>
    <property type="match status" value="1"/>
</dbReference>
<proteinExistence type="inferred from homology"/>
<comment type="caution">
    <text evidence="6">The sequence shown here is derived from an EMBL/GenBank/DDBJ whole genome shotgun (WGS) entry which is preliminary data.</text>
</comment>
<evidence type="ECO:0000256" key="2">
    <source>
        <dbReference type="ARBA" id="ARBA00022801"/>
    </source>
</evidence>